<evidence type="ECO:0000256" key="1">
    <source>
        <dbReference type="SAM" id="Phobius"/>
    </source>
</evidence>
<reference evidence="3 4" key="1">
    <citation type="submission" date="2019-04" db="EMBL/GenBank/DDBJ databases">
        <title>Herbidospora sp. NEAU-GS14.nov., a novel actinomycete isolated from soil.</title>
        <authorList>
            <person name="Han L."/>
        </authorList>
    </citation>
    <scope>NUCLEOTIDE SEQUENCE [LARGE SCALE GENOMIC DNA]</scope>
    <source>
        <strain evidence="3 4">NEAU-GS14</strain>
    </source>
</reference>
<name>A0A4V5UYJ2_9ACTN</name>
<accession>A0A4V5UYJ2</accession>
<dbReference type="OrthoDB" id="3267731at2"/>
<dbReference type="Proteomes" id="UP000308705">
    <property type="component" value="Unassembled WGS sequence"/>
</dbReference>
<organism evidence="3 4">
    <name type="scientific">Herbidospora galbida</name>
    <dbReference type="NCBI Taxonomy" id="2575442"/>
    <lineage>
        <taxon>Bacteria</taxon>
        <taxon>Bacillati</taxon>
        <taxon>Actinomycetota</taxon>
        <taxon>Actinomycetes</taxon>
        <taxon>Streptosporangiales</taxon>
        <taxon>Streptosporangiaceae</taxon>
        <taxon>Herbidospora</taxon>
    </lineage>
</organism>
<evidence type="ECO:0000313" key="3">
    <source>
        <dbReference type="EMBL" id="TKK84963.1"/>
    </source>
</evidence>
<feature type="domain" description="DUF7224" evidence="2">
    <location>
        <begin position="260"/>
        <end position="405"/>
    </location>
</feature>
<dbReference type="RefSeq" id="WP_137249997.1">
    <property type="nucleotide sequence ID" value="NZ_SZQA01000031.1"/>
</dbReference>
<dbReference type="EMBL" id="SZQA01000031">
    <property type="protein sequence ID" value="TKK84963.1"/>
    <property type="molecule type" value="Genomic_DNA"/>
</dbReference>
<feature type="transmembrane region" description="Helical" evidence="1">
    <location>
        <begin position="52"/>
        <end position="70"/>
    </location>
</feature>
<feature type="transmembrane region" description="Helical" evidence="1">
    <location>
        <begin position="91"/>
        <end position="114"/>
    </location>
</feature>
<evidence type="ECO:0000313" key="4">
    <source>
        <dbReference type="Proteomes" id="UP000308705"/>
    </source>
</evidence>
<dbReference type="InterPro" id="IPR055648">
    <property type="entry name" value="DUF7224"/>
</dbReference>
<feature type="transmembrane region" description="Helical" evidence="1">
    <location>
        <begin position="15"/>
        <end position="32"/>
    </location>
</feature>
<protein>
    <recommendedName>
        <fullName evidence="2">DUF7224 domain-containing protein</fullName>
    </recommendedName>
</protein>
<comment type="caution">
    <text evidence="3">The sequence shown here is derived from an EMBL/GenBank/DDBJ whole genome shotgun (WGS) entry which is preliminary data.</text>
</comment>
<sequence>MRFGVFWTEVRRSPLRWWLPVLMALDVAMLVGRDTAWIGVWPQASAAAQLPAYFFGLVLGGGAAWVAGRVHRAGLTEQLAASTRARWRVELPLLASTVFYGLAAFVPGAVLAAVVSTPEAGPGFLWPSYLALGVCLVVLSAATGHLAGKLWESRFVPPIAVAVCLFGQTMLRPFRFYVLSGHPQVEVSPAALAVRVAFVLLIAGFALAIPPRAAGGGQWARRGAGVAGAAGLVAVAMAGPVQVERPAPASALCSDGTPQVCVWPENRKYLPVVSAMATRFSSLPNGVLTVPPAFYEKGLRSAAHPEAGGDFQFLAGELSVPMFMASTVLSRTLPDCEVPGGAEERYSQQVFTLDAYLQVRGLGDARALGAGGGPPGVDLREIARVLGLPDNAQAEWVAERLAAIRGISGDCRD</sequence>
<keyword evidence="4" id="KW-1185">Reference proteome</keyword>
<gene>
    <name evidence="3" type="ORF">FDA94_27640</name>
</gene>
<proteinExistence type="predicted"/>
<feature type="transmembrane region" description="Helical" evidence="1">
    <location>
        <begin position="223"/>
        <end position="243"/>
    </location>
</feature>
<feature type="transmembrane region" description="Helical" evidence="1">
    <location>
        <begin position="126"/>
        <end position="147"/>
    </location>
</feature>
<keyword evidence="1" id="KW-0472">Membrane</keyword>
<dbReference type="Pfam" id="PF23866">
    <property type="entry name" value="DUF7224"/>
    <property type="match status" value="1"/>
</dbReference>
<keyword evidence="1" id="KW-1133">Transmembrane helix</keyword>
<keyword evidence="1" id="KW-0812">Transmembrane</keyword>
<dbReference type="AlphaFoldDB" id="A0A4V5UYJ2"/>
<feature type="transmembrane region" description="Helical" evidence="1">
    <location>
        <begin position="190"/>
        <end position="211"/>
    </location>
</feature>
<evidence type="ECO:0000259" key="2">
    <source>
        <dbReference type="Pfam" id="PF23866"/>
    </source>
</evidence>
<feature type="transmembrane region" description="Helical" evidence="1">
    <location>
        <begin position="159"/>
        <end position="178"/>
    </location>
</feature>